<comment type="caution">
    <text evidence="1">The sequence shown here is derived from an EMBL/GenBank/DDBJ whole genome shotgun (WGS) entry which is preliminary data.</text>
</comment>
<keyword evidence="2" id="KW-1185">Reference proteome</keyword>
<protein>
    <submittedName>
        <fullName evidence="1">Uncharacterized protein</fullName>
    </submittedName>
</protein>
<gene>
    <name evidence="1" type="ORF">GTP45_07410</name>
</gene>
<evidence type="ECO:0000313" key="1">
    <source>
        <dbReference type="EMBL" id="MYM66658.1"/>
    </source>
</evidence>
<dbReference type="EMBL" id="WWCK01000002">
    <property type="protein sequence ID" value="MYM66658.1"/>
    <property type="molecule type" value="Genomic_DNA"/>
</dbReference>
<organism evidence="1 2">
    <name type="scientific">Duganella rivi</name>
    <dbReference type="NCBI Taxonomy" id="2666083"/>
    <lineage>
        <taxon>Bacteria</taxon>
        <taxon>Pseudomonadati</taxon>
        <taxon>Pseudomonadota</taxon>
        <taxon>Betaproteobacteria</taxon>
        <taxon>Burkholderiales</taxon>
        <taxon>Oxalobacteraceae</taxon>
        <taxon>Telluria group</taxon>
        <taxon>Duganella</taxon>
    </lineage>
</organism>
<proteinExistence type="predicted"/>
<sequence>MQWLGGSTLWPRLLLLRLQDETGRVQLLTVLPDCVARQQWRTVALACRAAARAQINTPAV</sequence>
<dbReference type="RefSeq" id="WP_161013212.1">
    <property type="nucleotide sequence ID" value="NZ_WWCK01000002.1"/>
</dbReference>
<dbReference type="Proteomes" id="UP000450012">
    <property type="component" value="Unassembled WGS sequence"/>
</dbReference>
<reference evidence="1 2" key="1">
    <citation type="submission" date="2019-12" db="EMBL/GenBank/DDBJ databases">
        <title>Novel species isolated from a subtropical stream in China.</title>
        <authorList>
            <person name="Lu H."/>
        </authorList>
    </citation>
    <scope>NUCLEOTIDE SEQUENCE [LARGE SCALE GENOMIC DNA]</scope>
    <source>
        <strain evidence="1 2">FT55W</strain>
    </source>
</reference>
<accession>A0A7X4GNC8</accession>
<name>A0A7X4GNC8_9BURK</name>
<dbReference type="AlphaFoldDB" id="A0A7X4GNC8"/>
<evidence type="ECO:0000313" key="2">
    <source>
        <dbReference type="Proteomes" id="UP000450012"/>
    </source>
</evidence>